<proteinExistence type="predicted"/>
<dbReference type="PANTHER" id="PTHR30509">
    <property type="entry name" value="P-HYDROXYBENZOIC ACID EFFLUX PUMP SUBUNIT-RELATED"/>
    <property type="match status" value="1"/>
</dbReference>
<keyword evidence="6" id="KW-0472">Membrane</keyword>
<dbReference type="PANTHER" id="PTHR30509:SF9">
    <property type="entry name" value="MULTIDRUG RESISTANCE PROTEIN MDTO"/>
    <property type="match status" value="1"/>
</dbReference>
<reference evidence="7 8" key="1">
    <citation type="submission" date="2014-03" db="EMBL/GenBank/DDBJ databases">
        <title>Genome of Haematobacter massiliensis CCUG 47968.</title>
        <authorList>
            <person name="Wang D."/>
            <person name="Wang G."/>
        </authorList>
    </citation>
    <scope>NUCLEOTIDE SEQUENCE [LARGE SCALE GENOMIC DNA]</scope>
    <source>
        <strain evidence="7 8">CCUG 47968</strain>
    </source>
</reference>
<protein>
    <submittedName>
        <fullName evidence="7">Uncharacterized protein</fullName>
    </submittedName>
</protein>
<keyword evidence="2" id="KW-0813">Transport</keyword>
<dbReference type="InterPro" id="IPR006726">
    <property type="entry name" value="PHBA_efflux_AaeB/fusaric-R"/>
</dbReference>
<evidence type="ECO:0000313" key="8">
    <source>
        <dbReference type="Proteomes" id="UP000028826"/>
    </source>
</evidence>
<dbReference type="Pfam" id="PF04632">
    <property type="entry name" value="FUSC"/>
    <property type="match status" value="1"/>
</dbReference>
<evidence type="ECO:0000256" key="6">
    <source>
        <dbReference type="ARBA" id="ARBA00023136"/>
    </source>
</evidence>
<keyword evidence="4" id="KW-0812">Transmembrane</keyword>
<evidence type="ECO:0000256" key="5">
    <source>
        <dbReference type="ARBA" id="ARBA00022989"/>
    </source>
</evidence>
<evidence type="ECO:0000313" key="7">
    <source>
        <dbReference type="EMBL" id="KFI27850.1"/>
    </source>
</evidence>
<dbReference type="Proteomes" id="UP000028826">
    <property type="component" value="Unassembled WGS sequence"/>
</dbReference>
<dbReference type="AlphaFoldDB" id="A0A086Y0Q0"/>
<accession>A0A086Y0Q0</accession>
<comment type="subcellular location">
    <subcellularLocation>
        <location evidence="1">Cell membrane</location>
        <topology evidence="1">Multi-pass membrane protein</topology>
    </subcellularLocation>
</comment>
<keyword evidence="8" id="KW-1185">Reference proteome</keyword>
<dbReference type="OrthoDB" id="9807111at2"/>
<name>A0A086Y0Q0_9RHOB</name>
<evidence type="ECO:0000256" key="4">
    <source>
        <dbReference type="ARBA" id="ARBA00022692"/>
    </source>
</evidence>
<dbReference type="RefSeq" id="WP_051911243.1">
    <property type="nucleotide sequence ID" value="NZ_CAMIFG010000067.1"/>
</dbReference>
<dbReference type="GO" id="GO:0022857">
    <property type="term" value="F:transmembrane transporter activity"/>
    <property type="evidence" value="ECO:0007669"/>
    <property type="project" value="InterPro"/>
</dbReference>
<dbReference type="EMBL" id="JGYG01000009">
    <property type="protein sequence ID" value="KFI27850.1"/>
    <property type="molecule type" value="Genomic_DNA"/>
</dbReference>
<dbReference type="STRING" id="195105.CN97_19595"/>
<evidence type="ECO:0000256" key="2">
    <source>
        <dbReference type="ARBA" id="ARBA00022448"/>
    </source>
</evidence>
<dbReference type="eggNOG" id="COG1289">
    <property type="taxonomic scope" value="Bacteria"/>
</dbReference>
<keyword evidence="5" id="KW-1133">Transmembrane helix</keyword>
<sequence length="643" mass="67830">MTALILSRLGIDAARLRFTGLTALAACLSLIVAWALGLEHPQWSAMSVWAATLPVRGQLLEKAANRFLGTVVGALFGMGLMVVSGGDMVVLVVGIALWLGLCAGLGNVIRGFAGYGAMLAGYSAAMVALLDTGHPETVLHLGLDRMATVLVGVAIALAVGWLFGRAADPSEPYARVRALTRRLLTAAAATLRGAPADAREATALLSEMASIEDTLDTATAGSPRSRRSARATRWLLSGQVGLMLWLRSERAGRAPRAGDAQTAAALDTAAAAIDRGEDISPALRAAAAAAGPSLARALTALADAPWQEAARADPAPVHRDWRGGREAAIRAVVTMLVVGGIWIVTGWSFGAYMMLGASIMTSVFSTFDNPAVTLRTVLLGQALGALGALAVRWLLWPFASGEFGLILLMMPAILIGALLMAQRRMGQAAYDYNMVVLLMLQPVWPLAMSLPGSLTAAVAVVLGPLAGLVAFRLIYPVDGVRRLTMLRETMVRELTHLARDPQAARRASVWRARLHHRVLRLVRWSEKLERASVREADGGLAVLTLGRAILHLHDLAALPLAPHQARLVRALLERLSRLDRDPGKAARALRKGAEALAAQPSADVRLLRAAADGLEQDMDFFRLGGDLSNGGSGGPISVGLAPA</sequence>
<organism evidence="7 8">
    <name type="scientific">Haematobacter massiliensis</name>
    <dbReference type="NCBI Taxonomy" id="195105"/>
    <lineage>
        <taxon>Bacteria</taxon>
        <taxon>Pseudomonadati</taxon>
        <taxon>Pseudomonadota</taxon>
        <taxon>Alphaproteobacteria</taxon>
        <taxon>Rhodobacterales</taxon>
        <taxon>Paracoccaceae</taxon>
        <taxon>Haematobacter</taxon>
    </lineage>
</organism>
<comment type="caution">
    <text evidence="7">The sequence shown here is derived from an EMBL/GenBank/DDBJ whole genome shotgun (WGS) entry which is preliminary data.</text>
</comment>
<evidence type="ECO:0000256" key="3">
    <source>
        <dbReference type="ARBA" id="ARBA00022475"/>
    </source>
</evidence>
<evidence type="ECO:0000256" key="1">
    <source>
        <dbReference type="ARBA" id="ARBA00004651"/>
    </source>
</evidence>
<gene>
    <name evidence="7" type="ORF">CN97_19595</name>
</gene>
<keyword evidence="3" id="KW-1003">Cell membrane</keyword>
<dbReference type="GO" id="GO:0005886">
    <property type="term" value="C:plasma membrane"/>
    <property type="evidence" value="ECO:0007669"/>
    <property type="project" value="UniProtKB-SubCell"/>
</dbReference>